<feature type="region of interest" description="Disordered" evidence="1">
    <location>
        <begin position="335"/>
        <end position="363"/>
    </location>
</feature>
<evidence type="ECO:0000313" key="4">
    <source>
        <dbReference type="Proteomes" id="UP000245887"/>
    </source>
</evidence>
<dbReference type="Gene3D" id="3.40.50.410">
    <property type="entry name" value="von Willebrand factor, type A domain"/>
    <property type="match status" value="1"/>
</dbReference>
<feature type="region of interest" description="Disordered" evidence="1">
    <location>
        <begin position="26"/>
        <end position="56"/>
    </location>
</feature>
<feature type="compositionally biased region" description="Polar residues" evidence="1">
    <location>
        <begin position="335"/>
        <end position="348"/>
    </location>
</feature>
<feature type="compositionally biased region" description="Polar residues" evidence="1">
    <location>
        <begin position="43"/>
        <end position="56"/>
    </location>
</feature>
<reference evidence="3 4" key="1">
    <citation type="submission" date="2018-04" db="EMBL/GenBank/DDBJ databases">
        <title>Genomic Encyclopedia of Type Strains, Phase IV (KMG-IV): sequencing the most valuable type-strain genomes for metagenomic binning, comparative biology and taxonomic classification.</title>
        <authorList>
            <person name="Goeker M."/>
        </authorList>
    </citation>
    <scope>NUCLEOTIDE SEQUENCE [LARGE SCALE GENOMIC DNA]</scope>
    <source>
        <strain evidence="3 4">DSM 28688</strain>
    </source>
</reference>
<protein>
    <recommendedName>
        <fullName evidence="5">VWFA domain-containing protein</fullName>
    </recommendedName>
</protein>
<dbReference type="AlphaFoldDB" id="A0A2U1CX68"/>
<evidence type="ECO:0000313" key="3">
    <source>
        <dbReference type="EMBL" id="PVY76840.1"/>
    </source>
</evidence>
<keyword evidence="2" id="KW-0732">Signal</keyword>
<gene>
    <name evidence="3" type="ORF">C8D92_10471</name>
</gene>
<dbReference type="Proteomes" id="UP000245887">
    <property type="component" value="Unassembled WGS sequence"/>
</dbReference>
<name>A0A2U1CX68_9GAMM</name>
<dbReference type="PROSITE" id="PS51257">
    <property type="entry name" value="PROKAR_LIPOPROTEIN"/>
    <property type="match status" value="1"/>
</dbReference>
<comment type="caution">
    <text evidence="3">The sequence shown here is derived from an EMBL/GenBank/DDBJ whole genome shotgun (WGS) entry which is preliminary data.</text>
</comment>
<feature type="region of interest" description="Disordered" evidence="1">
    <location>
        <begin position="385"/>
        <end position="409"/>
    </location>
</feature>
<organism evidence="3 4">
    <name type="scientific">Tamilnaduibacter salinus</name>
    <dbReference type="NCBI Taxonomy" id="1484056"/>
    <lineage>
        <taxon>Bacteria</taxon>
        <taxon>Pseudomonadati</taxon>
        <taxon>Pseudomonadota</taxon>
        <taxon>Gammaproteobacteria</taxon>
        <taxon>Pseudomonadales</taxon>
        <taxon>Marinobacteraceae</taxon>
        <taxon>Tamilnaduibacter</taxon>
    </lineage>
</organism>
<feature type="chain" id="PRO_5015458207" description="VWFA domain-containing protein" evidence="2">
    <location>
        <begin position="27"/>
        <end position="568"/>
    </location>
</feature>
<feature type="compositionally biased region" description="Acidic residues" evidence="1">
    <location>
        <begin position="388"/>
        <end position="400"/>
    </location>
</feature>
<evidence type="ECO:0000256" key="1">
    <source>
        <dbReference type="SAM" id="MobiDB-lite"/>
    </source>
</evidence>
<dbReference type="InterPro" id="IPR036465">
    <property type="entry name" value="vWFA_dom_sf"/>
</dbReference>
<evidence type="ECO:0008006" key="5">
    <source>
        <dbReference type="Google" id="ProtNLM"/>
    </source>
</evidence>
<sequence length="568" mass="59657">MKWKAMSTATLLCVSAIGLSGCLADAPNVPVEGDPPKERTQGSDESTTSPTVSGQDVNIELYGDIDPDLTQEAGSDNPALLLDDSDVSYAGAGMTATESDSGSAVQSLAASADFQKQIADISGRVKTALENDGASVSELVNRVVQGPTGEVASLVYDVSYESAGTTKSSGELRNLLIGELGSDANVAELPSGTADQAEFRVALALVATPDQALTWVSAFPVANAGDVSSRYGALNNGTAIVPAGTSRNLTKGQNEFEQSASASNAVDILWVIDNSGSMGEEQENLGAGVDQFFTKLNSAGVDYRLAATTTDGSTCESLRSLPADDTKTFITPDTPNAAAQWSQDNPTTGIARPGTSGSPNETGFYCADRVDRSTFDREGAADITVFVSDEEENETSDEDQPSGQSGYTVRDYNTYEQRFVERGDTFFAIVGEHDQIKRTADDSYGDTNATECNGEGGEAEGGSHYREVARVTGGSASSICSKASSWSVMYDEIIETATGLASRFTLDRSVLPSSVEVDVNGQSVARDPSRQNGFDVILLEDGARIAFYGDALPENGDAITVTYDYVPE</sequence>
<dbReference type="EMBL" id="QEKQ01000004">
    <property type="protein sequence ID" value="PVY76840.1"/>
    <property type="molecule type" value="Genomic_DNA"/>
</dbReference>
<dbReference type="RefSeq" id="WP_207775138.1">
    <property type="nucleotide sequence ID" value="NZ_QEKQ01000004.1"/>
</dbReference>
<feature type="signal peptide" evidence="2">
    <location>
        <begin position="1"/>
        <end position="26"/>
    </location>
</feature>
<accession>A0A2U1CX68</accession>
<proteinExistence type="predicted"/>
<evidence type="ECO:0000256" key="2">
    <source>
        <dbReference type="SAM" id="SignalP"/>
    </source>
</evidence>